<protein>
    <submittedName>
        <fullName evidence="1">Uncharacterized protein</fullName>
    </submittedName>
</protein>
<evidence type="ECO:0000313" key="1">
    <source>
        <dbReference type="EMBL" id="TQV90075.1"/>
    </source>
</evidence>
<sequence length="332" mass="38242">MQRRIGRANAVKAWYDQNWPLLDDGGRFGTATSKELQQVFIPALRTLKERSEAILQHRIEHVHFATPWVAEYHQPRRDDENDAFLLAMRKLGLKTALIYDDIQKTNIPTHLNEANAVLAAAGRKLCEGCFCTSWLYDQFSGQGSNILYINLGQKSIFISEQPGSCVFEAYWARNLYMDSAHGLEQLQVQDAKQYWAGVRSWVMFHFVAWYQRRTVAFMILLAGEATTDPRFLSMGRSIQQELLMLRSDNNNNNSFGFDSNFKYQHTESPDPLELVVAVDGVFDAARGAALMTRTDFWGYCDDVDEDAMRLACHNYYEQNGVRWSDWYSLELN</sequence>
<dbReference type="Proteomes" id="UP000315783">
    <property type="component" value="Unassembled WGS sequence"/>
</dbReference>
<dbReference type="AlphaFoldDB" id="A0A545UKT3"/>
<keyword evidence="2" id="KW-1185">Reference proteome</keyword>
<evidence type="ECO:0000313" key="2">
    <source>
        <dbReference type="Proteomes" id="UP000315783"/>
    </source>
</evidence>
<organism evidence="1 2">
    <name type="scientific">Cordyceps javanica</name>
    <dbReference type="NCBI Taxonomy" id="43265"/>
    <lineage>
        <taxon>Eukaryota</taxon>
        <taxon>Fungi</taxon>
        <taxon>Dikarya</taxon>
        <taxon>Ascomycota</taxon>
        <taxon>Pezizomycotina</taxon>
        <taxon>Sordariomycetes</taxon>
        <taxon>Hypocreomycetidae</taxon>
        <taxon>Hypocreales</taxon>
        <taxon>Cordycipitaceae</taxon>
        <taxon>Cordyceps</taxon>
    </lineage>
</organism>
<accession>A0A545UKT3</accession>
<dbReference type="STRING" id="43265.A0A545UKT3"/>
<dbReference type="EMBL" id="SPUK01000038">
    <property type="protein sequence ID" value="TQV90075.1"/>
    <property type="molecule type" value="Genomic_DNA"/>
</dbReference>
<dbReference type="OrthoDB" id="3643156at2759"/>
<gene>
    <name evidence="1" type="ORF">IF1G_11247</name>
</gene>
<reference evidence="1 2" key="1">
    <citation type="journal article" date="2019" name="Appl. Microbiol. Biotechnol.">
        <title>Genome sequence of Isaria javanica and comparative genome analysis insights into family S53 peptidase evolution in fungal entomopathogens.</title>
        <authorList>
            <person name="Lin R."/>
            <person name="Zhang X."/>
            <person name="Xin B."/>
            <person name="Zou M."/>
            <person name="Gao Y."/>
            <person name="Qin F."/>
            <person name="Hu Q."/>
            <person name="Xie B."/>
            <person name="Cheng X."/>
        </authorList>
    </citation>
    <scope>NUCLEOTIDE SEQUENCE [LARGE SCALE GENOMIC DNA]</scope>
    <source>
        <strain evidence="1 2">IJ1G</strain>
    </source>
</reference>
<proteinExistence type="predicted"/>
<comment type="caution">
    <text evidence="1">The sequence shown here is derived from an EMBL/GenBank/DDBJ whole genome shotgun (WGS) entry which is preliminary data.</text>
</comment>
<name>A0A545UKT3_9HYPO</name>